<dbReference type="InterPro" id="IPR034144">
    <property type="entry name" value="TOPRIM_TopoIII"/>
</dbReference>
<reference evidence="13 14" key="1">
    <citation type="submission" date="2016-04" db="EMBL/GenBank/DDBJ databases">
        <title>Complete Genome Sequence of Chryseobacterium sp. IHBB 10212.</title>
        <authorList>
            <person name="Pal M."/>
            <person name="Swarnkar M.K."/>
            <person name="Kaushal K."/>
            <person name="Chhibber S."/>
            <person name="Singh A.K."/>
            <person name="Gulati A."/>
        </authorList>
    </citation>
    <scope>NUCLEOTIDE SEQUENCE [LARGE SCALE GENOMIC DNA]</scope>
    <source>
        <strain evidence="13 14">IHBB 10212</strain>
    </source>
</reference>
<dbReference type="Pfam" id="PF01751">
    <property type="entry name" value="Toprim"/>
    <property type="match status" value="1"/>
</dbReference>
<dbReference type="Gene3D" id="1.10.460.10">
    <property type="entry name" value="Topoisomerase I, domain 2"/>
    <property type="match status" value="1"/>
</dbReference>
<dbReference type="PRINTS" id="PR00417">
    <property type="entry name" value="PRTPISMRASEI"/>
</dbReference>
<dbReference type="PANTHER" id="PTHR11390">
    <property type="entry name" value="PROKARYOTIC DNA TOPOISOMERASE"/>
    <property type="match status" value="1"/>
</dbReference>
<dbReference type="EMBL" id="CP015199">
    <property type="protein sequence ID" value="ANF49041.1"/>
    <property type="molecule type" value="Genomic_DNA"/>
</dbReference>
<keyword evidence="6 13" id="KW-0413">Isomerase</keyword>
<evidence type="ECO:0000259" key="12">
    <source>
        <dbReference type="PROSITE" id="PS52039"/>
    </source>
</evidence>
<accession>A0A172XQ18</accession>
<evidence type="ECO:0000313" key="13">
    <source>
        <dbReference type="EMBL" id="ANF49041.1"/>
    </source>
</evidence>
<dbReference type="GO" id="GO:0043597">
    <property type="term" value="C:cytoplasmic replication fork"/>
    <property type="evidence" value="ECO:0007669"/>
    <property type="project" value="TreeGrafter"/>
</dbReference>
<dbReference type="InterPro" id="IPR013497">
    <property type="entry name" value="Topo_IA_cen"/>
</dbReference>
<evidence type="ECO:0000256" key="5">
    <source>
        <dbReference type="ARBA" id="ARBA00023125"/>
    </source>
</evidence>
<dbReference type="PANTHER" id="PTHR11390:SF21">
    <property type="entry name" value="DNA TOPOISOMERASE 3-ALPHA"/>
    <property type="match status" value="1"/>
</dbReference>
<evidence type="ECO:0000259" key="11">
    <source>
        <dbReference type="PROSITE" id="PS50880"/>
    </source>
</evidence>
<dbReference type="InterPro" id="IPR025589">
    <property type="entry name" value="Toprim_C_rpt"/>
</dbReference>
<evidence type="ECO:0000256" key="7">
    <source>
        <dbReference type="ARBA" id="ARBA00030003"/>
    </source>
</evidence>
<dbReference type="InterPro" id="IPR000380">
    <property type="entry name" value="Topo_IA"/>
</dbReference>
<evidence type="ECO:0000256" key="1">
    <source>
        <dbReference type="ARBA" id="ARBA00000213"/>
    </source>
</evidence>
<name>A0A172XQ18_9FLAO</name>
<organism evidence="13 14">
    <name type="scientific">Chryseobacterium glaciei</name>
    <dbReference type="NCBI Taxonomy" id="1685010"/>
    <lineage>
        <taxon>Bacteria</taxon>
        <taxon>Pseudomonadati</taxon>
        <taxon>Bacteroidota</taxon>
        <taxon>Flavobacteriia</taxon>
        <taxon>Flavobacteriales</taxon>
        <taxon>Weeksellaceae</taxon>
        <taxon>Chryseobacterium group</taxon>
        <taxon>Chryseobacterium</taxon>
    </lineage>
</organism>
<comment type="similarity">
    <text evidence="2">Belongs to the type IA topoisomerase family.</text>
</comment>
<dbReference type="AlphaFoldDB" id="A0A172XQ18"/>
<dbReference type="Gene3D" id="3.40.50.140">
    <property type="match status" value="1"/>
</dbReference>
<dbReference type="SMART" id="SM00493">
    <property type="entry name" value="TOPRIM"/>
    <property type="match status" value="1"/>
</dbReference>
<comment type="catalytic activity">
    <reaction evidence="1">
        <text>ATP-independent breakage of single-stranded DNA, followed by passage and rejoining.</text>
        <dbReference type="EC" id="5.6.2.1"/>
    </reaction>
</comment>
<dbReference type="CDD" id="cd00186">
    <property type="entry name" value="TOP1Ac"/>
    <property type="match status" value="1"/>
</dbReference>
<dbReference type="EC" id="5.6.2.1" evidence="3"/>
<dbReference type="NCBIfam" id="NF005829">
    <property type="entry name" value="PRK07726.1"/>
    <property type="match status" value="1"/>
</dbReference>
<evidence type="ECO:0000256" key="9">
    <source>
        <dbReference type="ARBA" id="ARBA00032235"/>
    </source>
</evidence>
<dbReference type="InterPro" id="IPR013824">
    <property type="entry name" value="Topo_IA_cen_sub1"/>
</dbReference>
<dbReference type="PROSITE" id="PS52039">
    <property type="entry name" value="TOPO_IA_2"/>
    <property type="match status" value="1"/>
</dbReference>
<dbReference type="GO" id="GO:0003677">
    <property type="term" value="F:DNA binding"/>
    <property type="evidence" value="ECO:0007669"/>
    <property type="project" value="UniProtKB-KW"/>
</dbReference>
<dbReference type="InterPro" id="IPR006171">
    <property type="entry name" value="TOPRIM_dom"/>
</dbReference>
<evidence type="ECO:0000313" key="14">
    <source>
        <dbReference type="Proteomes" id="UP000077824"/>
    </source>
</evidence>
<dbReference type="GO" id="GO:0006310">
    <property type="term" value="P:DNA recombination"/>
    <property type="evidence" value="ECO:0007669"/>
    <property type="project" value="TreeGrafter"/>
</dbReference>
<dbReference type="Pfam" id="PF01131">
    <property type="entry name" value="Topoisom_bac"/>
    <property type="match status" value="1"/>
</dbReference>
<keyword evidence="14" id="KW-1185">Reference proteome</keyword>
<evidence type="ECO:0000256" key="2">
    <source>
        <dbReference type="ARBA" id="ARBA00009446"/>
    </source>
</evidence>
<gene>
    <name evidence="13" type="ORF">A0O34_00035</name>
</gene>
<evidence type="ECO:0000256" key="3">
    <source>
        <dbReference type="ARBA" id="ARBA00012891"/>
    </source>
</evidence>
<dbReference type="InterPro" id="IPR003601">
    <property type="entry name" value="Topo_IA_2"/>
</dbReference>
<dbReference type="InterPro" id="IPR013825">
    <property type="entry name" value="Topo_IA_cen_sub2"/>
</dbReference>
<dbReference type="Proteomes" id="UP000077824">
    <property type="component" value="Chromosome"/>
</dbReference>
<dbReference type="KEGG" id="chh:A0O34_00035"/>
<dbReference type="RefSeq" id="WP_066749873.1">
    <property type="nucleotide sequence ID" value="NZ_CP015199.1"/>
</dbReference>
<dbReference type="STRING" id="1685010.A0O34_00035"/>
<dbReference type="InterPro" id="IPR013826">
    <property type="entry name" value="Topo_IA_cen_sub3"/>
</dbReference>
<keyword evidence="4" id="KW-0799">Topoisomerase</keyword>
<evidence type="ECO:0000256" key="10">
    <source>
        <dbReference type="ARBA" id="ARBA00032877"/>
    </source>
</evidence>
<evidence type="ECO:0000256" key="8">
    <source>
        <dbReference type="ARBA" id="ARBA00031985"/>
    </source>
</evidence>
<evidence type="ECO:0000256" key="4">
    <source>
        <dbReference type="ARBA" id="ARBA00023029"/>
    </source>
</evidence>
<sequence>MKLVIAEKPSVGREIAALLGATEKNDGYLSGNSYCVTWAFGHLITLAMPEDYGIAGFSKESLPILPNPFELIVRKVKKEKSYVIDSGAAKQLKIIERKLKECESIIVATDAGREGELIFRYIYQYLKCQKPFERLWISSLTEKAIKQGFMNLKPGNDFDQLFYAAQSRSRADWLVGINASQALSISAGNGIYSLGRVQTPTLALICKRFIENKNFLVQKYWQIQLQHSKESIDFKSISQTRWDDRKKAEDALKLILKSGTAEVSTIDTKKVSEQAPLLFDLTGLQKECNKKLNLSAEQTLTIAQSLYEKQFITYPRTGSCYIPEDVWAEIPHLIKSLNDRKTLTEAVSKLKWGHFNKRIVNDLKVTDHHGLLVTDKIPSALSGNESAVYDMIAVRLLESVCQPCKKEITTISAEVLHYEFSSKGIVIKEPGWRIIQGNFSDESEDATEPLPILKIGDNLIIQEADAIAKQTKAQPLYTEASLLSAMENCGKEIENAEERKALQNVGIGTPATRAAIIETLFSRDYIKREKKSLFPTEKGLKVYDLIKEKKIADAAMTGEWELALQKIENGEASAEDFQLEIENYTRSITEELLSVSLNTENLPDLICPKCKTMHLLIRDKIVKCPDAVCNWILFRSICGVQLNVKEVENLVNTGKTTLLKGMTSKAGKKFDARIVLNEQTETAFEFDKNRFHKK</sequence>
<dbReference type="Gene3D" id="2.70.20.10">
    <property type="entry name" value="Topoisomerase I, domain 3"/>
    <property type="match status" value="1"/>
</dbReference>
<dbReference type="GO" id="GO:0006265">
    <property type="term" value="P:DNA topological change"/>
    <property type="evidence" value="ECO:0007669"/>
    <property type="project" value="InterPro"/>
</dbReference>
<feature type="domain" description="Topo IA-type catalytic" evidence="12">
    <location>
        <begin position="158"/>
        <end position="589"/>
    </location>
</feature>
<evidence type="ECO:0000256" key="6">
    <source>
        <dbReference type="ARBA" id="ARBA00023235"/>
    </source>
</evidence>
<feature type="domain" description="Toprim" evidence="11">
    <location>
        <begin position="1"/>
        <end position="141"/>
    </location>
</feature>
<dbReference type="GO" id="GO:0006281">
    <property type="term" value="P:DNA repair"/>
    <property type="evidence" value="ECO:0007669"/>
    <property type="project" value="TreeGrafter"/>
</dbReference>
<dbReference type="OrthoDB" id="9803554at2"/>
<dbReference type="SMART" id="SM00437">
    <property type="entry name" value="TOP1Ac"/>
    <property type="match status" value="1"/>
</dbReference>
<dbReference type="CDD" id="cd03362">
    <property type="entry name" value="TOPRIM_TopoIA_TopoIII"/>
    <property type="match status" value="1"/>
</dbReference>
<keyword evidence="5" id="KW-0238">DNA-binding</keyword>
<dbReference type="InterPro" id="IPR003602">
    <property type="entry name" value="Topo_IA_DNA-bd_dom"/>
</dbReference>
<dbReference type="PROSITE" id="PS50880">
    <property type="entry name" value="TOPRIM"/>
    <property type="match status" value="1"/>
</dbReference>
<dbReference type="GO" id="GO:0003917">
    <property type="term" value="F:DNA topoisomerase type I (single strand cut, ATP-independent) activity"/>
    <property type="evidence" value="ECO:0007669"/>
    <property type="project" value="UniProtKB-EC"/>
</dbReference>
<dbReference type="Gene3D" id="1.10.290.10">
    <property type="entry name" value="Topoisomerase I, domain 4"/>
    <property type="match status" value="1"/>
</dbReference>
<proteinExistence type="inferred from homology"/>
<dbReference type="InterPro" id="IPR023405">
    <property type="entry name" value="Topo_IA_core_domain"/>
</dbReference>
<dbReference type="Pfam" id="PF13342">
    <property type="entry name" value="Toprim_Crpt"/>
    <property type="match status" value="1"/>
</dbReference>
<dbReference type="SUPFAM" id="SSF56712">
    <property type="entry name" value="Prokaryotic type I DNA topoisomerase"/>
    <property type="match status" value="1"/>
</dbReference>
<dbReference type="SMART" id="SM00436">
    <property type="entry name" value="TOP1Bc"/>
    <property type="match status" value="1"/>
</dbReference>
<protein>
    <recommendedName>
        <fullName evidence="3">DNA topoisomerase</fullName>
        <ecNumber evidence="3">5.6.2.1</ecNumber>
    </recommendedName>
    <alternativeName>
        <fullName evidence="10">Omega-protein</fullName>
    </alternativeName>
    <alternativeName>
        <fullName evidence="9">Relaxing enzyme</fullName>
    </alternativeName>
    <alternativeName>
        <fullName evidence="7">Swivelase</fullName>
    </alternativeName>
    <alternativeName>
        <fullName evidence="8">Untwisting enzyme</fullName>
    </alternativeName>
</protein>